<dbReference type="RefSeq" id="WP_138653735.1">
    <property type="nucleotide sequence ID" value="NZ_CP040637.1"/>
</dbReference>
<dbReference type="KEGG" id="npl:FGF80_10050"/>
<protein>
    <recommendedName>
        <fullName evidence="2">Phage terminase large subunit N-terminal domain-containing protein</fullName>
    </recommendedName>
</protein>
<dbReference type="Pfam" id="PF04466">
    <property type="entry name" value="Terminase_3"/>
    <property type="match status" value="1"/>
</dbReference>
<accession>A0A4P9TI96</accession>
<evidence type="ECO:0000313" key="4">
    <source>
        <dbReference type="Proteomes" id="UP000307562"/>
    </source>
</evidence>
<dbReference type="Proteomes" id="UP000307562">
    <property type="component" value="Chromosome"/>
</dbReference>
<feature type="region of interest" description="Disordered" evidence="1">
    <location>
        <begin position="440"/>
        <end position="462"/>
    </location>
</feature>
<gene>
    <name evidence="3" type="ORF">FGF80_10050</name>
</gene>
<name>A0A4P9TI96_9EURY</name>
<organism evidence="3 4">
    <name type="scientific">Natrinema pallidum</name>
    <dbReference type="NCBI Taxonomy" id="69527"/>
    <lineage>
        <taxon>Archaea</taxon>
        <taxon>Methanobacteriati</taxon>
        <taxon>Methanobacteriota</taxon>
        <taxon>Stenosarchaea group</taxon>
        <taxon>Halobacteria</taxon>
        <taxon>Halobacteriales</taxon>
        <taxon>Natrialbaceae</taxon>
        <taxon>Natrinema</taxon>
    </lineage>
</organism>
<evidence type="ECO:0000313" key="3">
    <source>
        <dbReference type="EMBL" id="QCW03560.1"/>
    </source>
</evidence>
<dbReference type="GeneID" id="96156327"/>
<reference evidence="4" key="1">
    <citation type="submission" date="2019-05" db="EMBL/GenBank/DDBJ databases">
        <title>Complete Genome Sequence and Methylation Pattern of the Halophilic Archaeon Natrinema pallidum BOL6-1.</title>
        <authorList>
            <person name="DasSarma P."/>
            <person name="DasSarma B.P."/>
            <person name="DasSarma S.L."/>
            <person name="Martinez F.L."/>
            <person name="Guzman D."/>
            <person name="Roberts R.J."/>
            <person name="DasSarma S."/>
        </authorList>
    </citation>
    <scope>NUCLEOTIDE SEQUENCE [LARGE SCALE GENOMIC DNA]</scope>
    <source>
        <strain evidence="4">BOL6-1</strain>
    </source>
</reference>
<keyword evidence="4" id="KW-1185">Reference proteome</keyword>
<feature type="domain" description="Phage terminase large subunit N-terminal" evidence="2">
    <location>
        <begin position="108"/>
        <end position="212"/>
    </location>
</feature>
<dbReference type="InterPro" id="IPR027417">
    <property type="entry name" value="P-loop_NTPase"/>
</dbReference>
<dbReference type="AlphaFoldDB" id="A0A4P9TI96"/>
<evidence type="ECO:0000259" key="2">
    <source>
        <dbReference type="Pfam" id="PF04466"/>
    </source>
</evidence>
<proteinExistence type="predicted"/>
<dbReference type="EMBL" id="CP040637">
    <property type="protein sequence ID" value="QCW03560.1"/>
    <property type="molecule type" value="Genomic_DNA"/>
</dbReference>
<dbReference type="InterPro" id="IPR035412">
    <property type="entry name" value="Terminase_L_N"/>
</dbReference>
<dbReference type="Gene3D" id="3.40.50.300">
    <property type="entry name" value="P-loop containing nucleotide triphosphate hydrolases"/>
    <property type="match status" value="1"/>
</dbReference>
<dbReference type="Gene3D" id="3.30.420.240">
    <property type="match status" value="1"/>
</dbReference>
<evidence type="ECO:0000256" key="1">
    <source>
        <dbReference type="SAM" id="MobiDB-lite"/>
    </source>
</evidence>
<sequence>MATSSESPQTEILTPAPQYSVHEKQREVLESDARFRICRWGRRAGKNVTGAIDVIEYGRQPWESQWGPDDPRKVLVWWVGPTYDQANKHGYDKIKSGIPDAWIADYGESKPYFIELINGVRIEFRTFDRPKSLQGEGVDRIVLDEADQMREGIWYGDLEPMLLDSRGCALFISKPYRPRSWFHRFYDYGQSADFPEYASWHATSADNPFLAEIPEDKRGTVPPHLFEREYLAELPDDGGQVFRELDDQLFTGDYDVDVAQEYDPSGEFVGEVRRDPGAVTRPVAIGADFARSRDYRVTIAVDAAGELAYYHRGQNESWDGIEDHIRGVYSDYGGVVLPDASRDNKIVSDLAGAGVRLEPVSFSPKTKKQLIETLATLVETGDLTVPDIEALDQLHLELRQLQEDVTDTGYTRYHAPENGYDDSVDSFALAASKLDEIAAAASQREAHDRREEDDTDRGAYSI</sequence>